<name>A0A1R3JU58_9ROSI</name>
<gene>
    <name evidence="1" type="ORF">COLO4_13961</name>
</gene>
<dbReference type="AlphaFoldDB" id="A0A1R3JU58"/>
<keyword evidence="2" id="KW-1185">Reference proteome</keyword>
<sequence length="45" mass="4951">MAFYSSLSYHGIFKSKLTSNTTVNKSCRSMYGSLGTSHVKLNDST</sequence>
<proteinExistence type="predicted"/>
<protein>
    <submittedName>
        <fullName evidence="1">Uncharacterized protein</fullName>
    </submittedName>
</protein>
<dbReference type="Proteomes" id="UP000187203">
    <property type="component" value="Unassembled WGS sequence"/>
</dbReference>
<dbReference type="EMBL" id="AWUE01015342">
    <property type="protein sequence ID" value="OMO98368.1"/>
    <property type="molecule type" value="Genomic_DNA"/>
</dbReference>
<evidence type="ECO:0000313" key="1">
    <source>
        <dbReference type="EMBL" id="OMO98368.1"/>
    </source>
</evidence>
<comment type="caution">
    <text evidence="1">The sequence shown here is derived from an EMBL/GenBank/DDBJ whole genome shotgun (WGS) entry which is preliminary data.</text>
</comment>
<organism evidence="1 2">
    <name type="scientific">Corchorus olitorius</name>
    <dbReference type="NCBI Taxonomy" id="93759"/>
    <lineage>
        <taxon>Eukaryota</taxon>
        <taxon>Viridiplantae</taxon>
        <taxon>Streptophyta</taxon>
        <taxon>Embryophyta</taxon>
        <taxon>Tracheophyta</taxon>
        <taxon>Spermatophyta</taxon>
        <taxon>Magnoliopsida</taxon>
        <taxon>eudicotyledons</taxon>
        <taxon>Gunneridae</taxon>
        <taxon>Pentapetalae</taxon>
        <taxon>rosids</taxon>
        <taxon>malvids</taxon>
        <taxon>Malvales</taxon>
        <taxon>Malvaceae</taxon>
        <taxon>Grewioideae</taxon>
        <taxon>Apeibeae</taxon>
        <taxon>Corchorus</taxon>
    </lineage>
</organism>
<evidence type="ECO:0000313" key="2">
    <source>
        <dbReference type="Proteomes" id="UP000187203"/>
    </source>
</evidence>
<reference evidence="2" key="1">
    <citation type="submission" date="2013-09" db="EMBL/GenBank/DDBJ databases">
        <title>Corchorus olitorius genome sequencing.</title>
        <authorList>
            <person name="Alam M."/>
            <person name="Haque M.S."/>
            <person name="Islam M.S."/>
            <person name="Emdad E.M."/>
            <person name="Islam M.M."/>
            <person name="Ahmed B."/>
            <person name="Halim A."/>
            <person name="Hossen Q.M.M."/>
            <person name="Hossain M.Z."/>
            <person name="Ahmed R."/>
            <person name="Khan M.M."/>
            <person name="Islam R."/>
            <person name="Rashid M.M."/>
            <person name="Khan S.A."/>
            <person name="Rahman M.S."/>
            <person name="Alam M."/>
            <person name="Yahiya A.S."/>
            <person name="Khan M.S."/>
            <person name="Azam M.S."/>
            <person name="Haque T."/>
            <person name="Lashkar M.Z.H."/>
            <person name="Akhand A.I."/>
            <person name="Morshed G."/>
            <person name="Roy S."/>
            <person name="Uddin K.S."/>
            <person name="Rabeya T."/>
            <person name="Hossain A.S."/>
            <person name="Chowdhury A."/>
            <person name="Snigdha A.R."/>
            <person name="Mortoza M.S."/>
            <person name="Matin S.A."/>
            <person name="Hoque S.M.E."/>
            <person name="Islam M.K."/>
            <person name="Roy D.K."/>
            <person name="Haider R."/>
            <person name="Moosa M.M."/>
            <person name="Elias S.M."/>
            <person name="Hasan A.M."/>
            <person name="Jahan S."/>
            <person name="Shafiuddin M."/>
            <person name="Mahmood N."/>
            <person name="Shommy N.S."/>
        </authorList>
    </citation>
    <scope>NUCLEOTIDE SEQUENCE [LARGE SCALE GENOMIC DNA]</scope>
    <source>
        <strain evidence="2">cv. O-4</strain>
    </source>
</reference>
<accession>A0A1R3JU58</accession>